<feature type="domain" description="DUF4842" evidence="3">
    <location>
        <begin position="469"/>
        <end position="689"/>
    </location>
</feature>
<gene>
    <name evidence="6" type="ORF">DKT75_11895</name>
</gene>
<dbReference type="RefSeq" id="WP_109823658.1">
    <property type="nucleotide sequence ID" value="NZ_QGKL01000032.1"/>
</dbReference>
<evidence type="ECO:0000259" key="5">
    <source>
        <dbReference type="Pfam" id="PF21959"/>
    </source>
</evidence>
<dbReference type="AlphaFoldDB" id="A0A317CHG5"/>
<dbReference type="InterPro" id="IPR045474">
    <property type="entry name" value="GEVED"/>
</dbReference>
<dbReference type="Proteomes" id="UP000245506">
    <property type="component" value="Unassembled WGS sequence"/>
</dbReference>
<dbReference type="Pfam" id="PF21959">
    <property type="entry name" value="DUF6923"/>
    <property type="match status" value="1"/>
</dbReference>
<dbReference type="OrthoDB" id="1204817at2"/>
<dbReference type="InterPro" id="IPR011044">
    <property type="entry name" value="Quino_amine_DH_bsu"/>
</dbReference>
<dbReference type="InterPro" id="IPR011042">
    <property type="entry name" value="6-blade_b-propeller_TolB-like"/>
</dbReference>
<dbReference type="NCBIfam" id="TIGR04456">
    <property type="entry name" value="LruC_dom"/>
    <property type="match status" value="1"/>
</dbReference>
<feature type="domain" description="DUF6923" evidence="5">
    <location>
        <begin position="55"/>
        <end position="251"/>
    </location>
</feature>
<evidence type="ECO:0000256" key="1">
    <source>
        <dbReference type="SAM" id="MobiDB-lite"/>
    </source>
</evidence>
<comment type="caution">
    <text evidence="6">The sequence shown here is derived from an EMBL/GenBank/DDBJ whole genome shotgun (WGS) entry which is preliminary data.</text>
</comment>
<dbReference type="InterPro" id="IPR032295">
    <property type="entry name" value="DUF4842"/>
</dbReference>
<proteinExistence type="predicted"/>
<name>A0A317CHG5_9GAMM</name>
<feature type="compositionally biased region" description="Acidic residues" evidence="1">
    <location>
        <begin position="309"/>
        <end position="321"/>
    </location>
</feature>
<protein>
    <submittedName>
        <fullName evidence="6">LruC domain-containing protein</fullName>
    </submittedName>
</protein>
<evidence type="ECO:0000256" key="2">
    <source>
        <dbReference type="SAM" id="SignalP"/>
    </source>
</evidence>
<keyword evidence="2" id="KW-0732">Signal</keyword>
<evidence type="ECO:0000313" key="6">
    <source>
        <dbReference type="EMBL" id="PWQ95730.1"/>
    </source>
</evidence>
<accession>A0A317CHG5</accession>
<feature type="chain" id="PRO_5016308533" evidence="2">
    <location>
        <begin position="19"/>
        <end position="702"/>
    </location>
</feature>
<dbReference type="SUPFAM" id="SSF50969">
    <property type="entry name" value="YVTN repeat-like/Quinoprotein amine dehydrogenase"/>
    <property type="match status" value="1"/>
</dbReference>
<evidence type="ECO:0000259" key="3">
    <source>
        <dbReference type="Pfam" id="PF16130"/>
    </source>
</evidence>
<dbReference type="EMBL" id="QGKL01000032">
    <property type="protein sequence ID" value="PWQ95730.1"/>
    <property type="molecule type" value="Genomic_DNA"/>
</dbReference>
<keyword evidence="7" id="KW-1185">Reference proteome</keyword>
<sequence>MRRILLASLLLSSQAVLAESFSECPSRAFLTQGAIAATYGVNLVTGDYGLLQDNMATKSKVNATGFNPNDNFLYGWGYEKQKPVRIHNDFTVEYLEVANLIDGSGFYVGDVSLTNNTYYVYRKGSDYGLFGISLDENSENYMSMEKVIDGSSLSLRIFDMAFHPSNGFAYSVDKTGVLHRIDVESGTSESLGSTGESGTFGAVYFDVDENLYISRNSDGKIFKVDVGSGNYAAQLFALGPSSSINDGARCALAPVSDVSDVNIDFGDAPESYGTYLKDNGARHGLTDNNTLYLGSNVDGESDGKPMPLSDDESDSNDDEDGVQFATTLQSGDTAVIIVEASSDGILSGWLDSDQNGTFDADEQIIIDKSVVAGKQPVYVEVPAGASAGSTWARFRLSSTASVGANGGVSDGEVEDYNVNITVEGSAVNYYPSSSGWTTVAFEDNWPYEGDYDMNDLVTYLRTSVYRTNGEVTAINIKGELAAVGANYHNGFGIRLPDILRDQINEEDISYTINDRPVIADYSPLEAGRHEAIFILAYNTWSYVSAGEDCLFYRTEAGCGSNVQMRFNLTIPFKTPVESDIAGVFDPFLFATPGAWHGSHFDSPPGRSYEIHLKNQHATEAFDYSLMNGSGQDASDPAAKHFYQTTKGMPWALELGNRWQYPKEYRDVTHAYPQFPSFVRSEGLENPSWYTFNNAVESILFKD</sequence>
<dbReference type="InterPro" id="IPR054215">
    <property type="entry name" value="DUF6923"/>
</dbReference>
<reference evidence="6 7" key="1">
    <citation type="submission" date="2018-05" db="EMBL/GenBank/DDBJ databases">
        <title>Leucothrix arctica sp. nov., isolated from Arctic seawater.</title>
        <authorList>
            <person name="Choi A."/>
            <person name="Baek K."/>
        </authorList>
    </citation>
    <scope>NUCLEOTIDE SEQUENCE [LARGE SCALE GENOMIC DNA]</scope>
    <source>
        <strain evidence="6 7">IMCC9719</strain>
    </source>
</reference>
<feature type="region of interest" description="Disordered" evidence="1">
    <location>
        <begin position="293"/>
        <end position="321"/>
    </location>
</feature>
<organism evidence="6 7">
    <name type="scientific">Leucothrix arctica</name>
    <dbReference type="NCBI Taxonomy" id="1481894"/>
    <lineage>
        <taxon>Bacteria</taxon>
        <taxon>Pseudomonadati</taxon>
        <taxon>Pseudomonadota</taxon>
        <taxon>Gammaproteobacteria</taxon>
        <taxon>Thiotrichales</taxon>
        <taxon>Thiotrichaceae</taxon>
        <taxon>Leucothrix</taxon>
    </lineage>
</organism>
<feature type="signal peptide" evidence="2">
    <location>
        <begin position="1"/>
        <end position="18"/>
    </location>
</feature>
<dbReference type="Pfam" id="PF16130">
    <property type="entry name" value="DUF4842"/>
    <property type="match status" value="1"/>
</dbReference>
<evidence type="ECO:0000259" key="4">
    <source>
        <dbReference type="Pfam" id="PF20009"/>
    </source>
</evidence>
<feature type="domain" description="GEVED" evidence="4">
    <location>
        <begin position="346"/>
        <end position="419"/>
    </location>
</feature>
<dbReference type="Pfam" id="PF20009">
    <property type="entry name" value="GEVED"/>
    <property type="match status" value="1"/>
</dbReference>
<evidence type="ECO:0000313" key="7">
    <source>
        <dbReference type="Proteomes" id="UP000245506"/>
    </source>
</evidence>
<dbReference type="Gene3D" id="2.120.10.30">
    <property type="entry name" value="TolB, C-terminal domain"/>
    <property type="match status" value="1"/>
</dbReference>
<dbReference type="InterPro" id="IPR031025">
    <property type="entry name" value="LruC_dom"/>
</dbReference>